<protein>
    <recommendedName>
        <fullName evidence="8">THAP domain-containing protein 1</fullName>
    </recommendedName>
</protein>
<dbReference type="PANTHER" id="PTHR46600">
    <property type="entry name" value="THAP DOMAIN-CONTAINING"/>
    <property type="match status" value="1"/>
</dbReference>
<comment type="function">
    <text evidence="8">DNA-binding transcription regulator that regulates endothelial cell proliferation and G1/S cell-cycle progression. Specifically binds the 5'-[AT]NTNN[GT]GGCA[AGT]-3' core DNA sequence and acts by modulating expression of pRB-E2F cell-cycle target genes.</text>
</comment>
<dbReference type="InterPro" id="IPR003732">
    <property type="entry name" value="Daa-tRNA_deacyls_DTD"/>
</dbReference>
<name>A0A1A7WY78_9TELE</name>
<dbReference type="EMBL" id="HADW01009253">
    <property type="protein sequence ID" value="SBP10653.1"/>
    <property type="molecule type" value="Transcribed_RNA"/>
</dbReference>
<keyword evidence="8" id="KW-0539">Nucleus</keyword>
<evidence type="ECO:0000256" key="5">
    <source>
        <dbReference type="ARBA" id="ARBA00047676"/>
    </source>
</evidence>
<evidence type="ECO:0000256" key="1">
    <source>
        <dbReference type="ARBA" id="ARBA00022723"/>
    </source>
</evidence>
<dbReference type="InterPro" id="IPR023509">
    <property type="entry name" value="DTD-like_sf"/>
</dbReference>
<dbReference type="GO" id="GO:0005737">
    <property type="term" value="C:cytoplasm"/>
    <property type="evidence" value="ECO:0007669"/>
    <property type="project" value="InterPro"/>
</dbReference>
<keyword evidence="8" id="KW-0805">Transcription regulation</keyword>
<evidence type="ECO:0000256" key="7">
    <source>
        <dbReference type="PROSITE-ProRule" id="PRU00309"/>
    </source>
</evidence>
<feature type="region of interest" description="Disordered" evidence="9">
    <location>
        <begin position="633"/>
        <end position="677"/>
    </location>
</feature>
<dbReference type="Gene3D" id="3.50.80.10">
    <property type="entry name" value="D-tyrosyl-tRNA(Tyr) deacylase"/>
    <property type="match status" value="1"/>
</dbReference>
<dbReference type="GO" id="GO:0008270">
    <property type="term" value="F:zinc ion binding"/>
    <property type="evidence" value="ECO:0007669"/>
    <property type="project" value="UniProtKB-KW"/>
</dbReference>
<dbReference type="GO" id="GO:0003700">
    <property type="term" value="F:DNA-binding transcription factor activity"/>
    <property type="evidence" value="ECO:0007669"/>
    <property type="project" value="UniProtKB-UniRule"/>
</dbReference>
<evidence type="ECO:0000256" key="3">
    <source>
        <dbReference type="ARBA" id="ARBA00022833"/>
    </source>
</evidence>
<feature type="compositionally biased region" description="Acidic residues" evidence="9">
    <location>
        <begin position="653"/>
        <end position="667"/>
    </location>
</feature>
<comment type="catalytic activity">
    <reaction evidence="5">
        <text>glycyl-tRNA(Ala) + H2O = tRNA(Ala) + glycine + H(+)</text>
        <dbReference type="Rhea" id="RHEA:53744"/>
        <dbReference type="Rhea" id="RHEA-COMP:9657"/>
        <dbReference type="Rhea" id="RHEA-COMP:13640"/>
        <dbReference type="ChEBI" id="CHEBI:15377"/>
        <dbReference type="ChEBI" id="CHEBI:15378"/>
        <dbReference type="ChEBI" id="CHEBI:57305"/>
        <dbReference type="ChEBI" id="CHEBI:78442"/>
        <dbReference type="ChEBI" id="CHEBI:78522"/>
        <dbReference type="EC" id="3.1.1.96"/>
    </reaction>
</comment>
<dbReference type="Pfam" id="PF05485">
    <property type="entry name" value="THAP"/>
    <property type="match status" value="2"/>
</dbReference>
<dbReference type="GO" id="GO:0005654">
    <property type="term" value="C:nucleoplasm"/>
    <property type="evidence" value="ECO:0007669"/>
    <property type="project" value="UniProtKB-SubCell"/>
</dbReference>
<feature type="domain" description="THAP-type" evidence="10">
    <location>
        <begin position="119"/>
        <end position="201"/>
    </location>
</feature>
<evidence type="ECO:0000259" key="10">
    <source>
        <dbReference type="PROSITE" id="PS50950"/>
    </source>
</evidence>
<dbReference type="Pfam" id="PF17921">
    <property type="entry name" value="Integrase_H2C2"/>
    <property type="match status" value="3"/>
</dbReference>
<comment type="catalytic activity">
    <reaction evidence="6">
        <text>a D-aminoacyl-tRNA + H2O = a tRNA + a D-alpha-amino acid + H(+)</text>
        <dbReference type="Rhea" id="RHEA:13953"/>
        <dbReference type="Rhea" id="RHEA-COMP:10123"/>
        <dbReference type="Rhea" id="RHEA-COMP:10124"/>
        <dbReference type="ChEBI" id="CHEBI:15377"/>
        <dbReference type="ChEBI" id="CHEBI:15378"/>
        <dbReference type="ChEBI" id="CHEBI:59871"/>
        <dbReference type="ChEBI" id="CHEBI:78442"/>
        <dbReference type="ChEBI" id="CHEBI:79333"/>
        <dbReference type="EC" id="3.1.1.96"/>
    </reaction>
</comment>
<organism evidence="11">
    <name type="scientific">Iconisemion striatum</name>
    <dbReference type="NCBI Taxonomy" id="60296"/>
    <lineage>
        <taxon>Eukaryota</taxon>
        <taxon>Metazoa</taxon>
        <taxon>Chordata</taxon>
        <taxon>Craniata</taxon>
        <taxon>Vertebrata</taxon>
        <taxon>Euteleostomi</taxon>
        <taxon>Actinopterygii</taxon>
        <taxon>Neopterygii</taxon>
        <taxon>Teleostei</taxon>
        <taxon>Neoteleostei</taxon>
        <taxon>Acanthomorphata</taxon>
        <taxon>Ovalentaria</taxon>
        <taxon>Atherinomorphae</taxon>
        <taxon>Cyprinodontiformes</taxon>
        <taxon>Nothobranchiidae</taxon>
        <taxon>Iconisemion</taxon>
    </lineage>
</organism>
<accession>A0A1A7WY78</accession>
<dbReference type="AlphaFoldDB" id="A0A1A7WY78"/>
<dbReference type="InterPro" id="IPR006612">
    <property type="entry name" value="THAP_Znf"/>
</dbReference>
<dbReference type="InterPro" id="IPR038441">
    <property type="entry name" value="THAP_Znf_sf"/>
</dbReference>
<dbReference type="GO" id="GO:0001935">
    <property type="term" value="P:endothelial cell proliferation"/>
    <property type="evidence" value="ECO:0007669"/>
    <property type="project" value="UniProtKB-UniRule"/>
</dbReference>
<keyword evidence="8" id="KW-0804">Transcription</keyword>
<dbReference type="Pfam" id="PF02580">
    <property type="entry name" value="Tyr_Deacylase"/>
    <property type="match status" value="1"/>
</dbReference>
<dbReference type="GO" id="GO:0000978">
    <property type="term" value="F:RNA polymerase II cis-regulatory region sequence-specific DNA binding"/>
    <property type="evidence" value="ECO:0007669"/>
    <property type="project" value="TreeGrafter"/>
</dbReference>
<feature type="compositionally biased region" description="Basic and acidic residues" evidence="9">
    <location>
        <begin position="638"/>
        <end position="649"/>
    </location>
</feature>
<reference evidence="11" key="2">
    <citation type="submission" date="2016-06" db="EMBL/GenBank/DDBJ databases">
        <title>The genome of a short-lived fish provides insights into sex chromosome evolution and the genetic control of aging.</title>
        <authorList>
            <person name="Reichwald K."/>
            <person name="Felder M."/>
            <person name="Petzold A."/>
            <person name="Koch P."/>
            <person name="Groth M."/>
            <person name="Platzer M."/>
        </authorList>
    </citation>
    <scope>NUCLEOTIDE SEQUENCE</scope>
    <source>
        <tissue evidence="11">Brain</tissue>
    </source>
</reference>
<dbReference type="SMART" id="SM00980">
    <property type="entry name" value="THAP"/>
    <property type="match status" value="2"/>
</dbReference>
<reference evidence="11" key="1">
    <citation type="submission" date="2016-05" db="EMBL/GenBank/DDBJ databases">
        <authorList>
            <person name="Lavstsen T."/>
            <person name="Jespersen J.S."/>
        </authorList>
    </citation>
    <scope>NUCLEOTIDE SEQUENCE</scope>
    <source>
        <tissue evidence="11">Brain</tissue>
    </source>
</reference>
<feature type="region of interest" description="Disordered" evidence="9">
    <location>
        <begin position="753"/>
        <end position="840"/>
    </location>
</feature>
<keyword evidence="4 7" id="KW-0238">DNA-binding</keyword>
<keyword evidence="1" id="KW-0479">Metal-binding</keyword>
<dbReference type="GO" id="GO:0006357">
    <property type="term" value="P:regulation of transcription by RNA polymerase II"/>
    <property type="evidence" value="ECO:0007669"/>
    <property type="project" value="TreeGrafter"/>
</dbReference>
<sequence length="1057" mass="118689">MPSFGFLDTLELYLQTGKFPVNASKNVKRGIRAASKRFIYKDGCLWRSYRSRLLRVVRSEKEVREILTRYHDNNNHAGRERAVREIMMMYYWVGVTEAVKNWVKSCSVCHERTPPHASQQSVLFCLVYGCDSSSYAFPELSFHRFPKDEELRRKWLEVAQRDEGSLRPSSYICSRHFDASCFTLTEEGHLTLSPDAVPIILPTTVHGAEVPEQSDEDFLHSNSWKDELTRAAVAAAARAADHSDLSCDPSETAVGLLEHQYCIPGPAPDSRAAKMMTVGRRTTLVETSFVTYNHIVKYLGTRMLPMQGKKSRTALKRMAKRFDLIDGVLMYTRVSPPLRVPRSREEVNSILQQFHDNQGHYGQGICQREIAKHFYWGNLSRDLASWISSCQICLNRTKRKMLRCSISKCTNRCGPVERKLGLTFHKFPLHNLPVLAQWMKAVGRVHWHPRLWSSICSTHFTEDCFDRSGDKVILHPDSVPTLNIHGDSVTPAVASAQQPLGEEAFFAKYDAVELYISRRTYPPGLTYVEKNTFRRFCKKYAIIDDSLHFVSGERVRLVLRNRQQVDDALVDFHDELNHLNVNKCLRLLNERYFWKTMKYDVMQWINNCSQCSLKMIKKPSNREQAEQSDILLQALPSPDRDSDSGRDENSESACDDEDDDDDDDDGGVGDHDGRGDCNIEEEQILESVDVIESSLPPLSSQTTSPTSPQPRIPILIHLRAPNNLQPRTSVILQPKSPSPPLMTQIWSVNMAAPGQSEVSNSSESLPGDLFQGKPPPKKKSKHPEEQNGTGSSKSSARVIQAQGATIPVTEPHPPPPTTKAIKATEPRSQRSNKKPGRRKVVADLSGEGASSCGLEPVVAPSSKPWPVFTIANSAPGQAAQPMPEDDSTPLLQRSKQLQARIVIQQCSHAKVKVRPALDGAEPEWAEIQQGMVAYVCFLQGATVEVIYEIASKLMSTKFFRRERHIVSVLDLPGSVLLVPQDSLVGEPLPNRKMQYKGGCELWLGAQLFSNLASACRQLMSTSTKCSRAGTKVEHGIYGQKQELVLNSLDPMSLLLDF</sequence>
<comment type="similarity">
    <text evidence="8">Belongs to the THAP1 family.</text>
</comment>
<dbReference type="SUPFAM" id="SSF69500">
    <property type="entry name" value="DTD-like"/>
    <property type="match status" value="1"/>
</dbReference>
<dbReference type="PROSITE" id="PS50950">
    <property type="entry name" value="ZF_THAP"/>
    <property type="match status" value="2"/>
</dbReference>
<keyword evidence="8" id="KW-0175">Coiled coil</keyword>
<feature type="domain" description="THAP-type" evidence="10">
    <location>
        <begin position="401"/>
        <end position="483"/>
    </location>
</feature>
<dbReference type="InterPro" id="IPR041588">
    <property type="entry name" value="Integrase_H2C2"/>
</dbReference>
<feature type="compositionally biased region" description="Basic residues" evidence="9">
    <location>
        <begin position="830"/>
        <end position="839"/>
    </location>
</feature>
<evidence type="ECO:0000256" key="2">
    <source>
        <dbReference type="ARBA" id="ARBA00022771"/>
    </source>
</evidence>
<gene>
    <name evidence="11" type="primary">Nfu_g_1_018540</name>
</gene>
<dbReference type="SMART" id="SM00692">
    <property type="entry name" value="DM3"/>
    <property type="match status" value="2"/>
</dbReference>
<evidence type="ECO:0000256" key="6">
    <source>
        <dbReference type="ARBA" id="ARBA00048018"/>
    </source>
</evidence>
<feature type="compositionally biased region" description="Basic and acidic residues" evidence="9">
    <location>
        <begin position="668"/>
        <end position="677"/>
    </location>
</feature>
<dbReference type="PANTHER" id="PTHR46600:SF7">
    <property type="entry name" value="SI:DKEY-228B2.6-RELATED"/>
    <property type="match status" value="1"/>
</dbReference>
<dbReference type="InterPro" id="IPR026516">
    <property type="entry name" value="THAP1/10"/>
</dbReference>
<evidence type="ECO:0000256" key="8">
    <source>
        <dbReference type="RuleBase" id="RU369073"/>
    </source>
</evidence>
<keyword evidence="2 7" id="KW-0863">Zinc-finger</keyword>
<evidence type="ECO:0000256" key="4">
    <source>
        <dbReference type="ARBA" id="ARBA00023125"/>
    </source>
</evidence>
<comment type="subcellular location">
    <subcellularLocation>
        <location evidence="8">Nucleus</location>
        <location evidence="8">Nucleoplasm</location>
    </subcellularLocation>
</comment>
<evidence type="ECO:0000256" key="9">
    <source>
        <dbReference type="SAM" id="MobiDB-lite"/>
    </source>
</evidence>
<dbReference type="SUPFAM" id="SSF57716">
    <property type="entry name" value="Glucocorticoid receptor-like (DNA-binding domain)"/>
    <property type="match status" value="2"/>
</dbReference>
<evidence type="ECO:0000313" key="11">
    <source>
        <dbReference type="EMBL" id="SBP10653.1"/>
    </source>
</evidence>
<dbReference type="GO" id="GO:0051499">
    <property type="term" value="F:D-aminoacyl-tRNA deacylase activity"/>
    <property type="evidence" value="ECO:0007669"/>
    <property type="project" value="UniProtKB-EC"/>
</dbReference>
<dbReference type="Gene3D" id="1.10.340.70">
    <property type="match status" value="3"/>
</dbReference>
<feature type="compositionally biased region" description="Polar residues" evidence="9">
    <location>
        <begin position="786"/>
        <end position="797"/>
    </location>
</feature>
<proteinExistence type="inferred from homology"/>
<keyword evidence="3" id="KW-0862">Zinc</keyword>
<keyword evidence="8" id="KW-0131">Cell cycle</keyword>
<dbReference type="Gene3D" id="6.20.210.20">
    <property type="entry name" value="THAP domain"/>
    <property type="match status" value="1"/>
</dbReference>